<comment type="caution">
    <text evidence="2">The sequence shown here is derived from an EMBL/GenBank/DDBJ whole genome shotgun (WGS) entry which is preliminary data.</text>
</comment>
<evidence type="ECO:0000313" key="2">
    <source>
        <dbReference type="EMBL" id="CAK9146667.1"/>
    </source>
</evidence>
<feature type="coiled-coil region" evidence="1">
    <location>
        <begin position="4"/>
        <end position="31"/>
    </location>
</feature>
<dbReference type="Proteomes" id="UP001642360">
    <property type="component" value="Unassembled WGS sequence"/>
</dbReference>
<reference evidence="2 3" key="1">
    <citation type="submission" date="2024-02" db="EMBL/GenBank/DDBJ databases">
        <authorList>
            <person name="Vignale AGUSTIN F."/>
            <person name="Sosa J E."/>
            <person name="Modenutti C."/>
        </authorList>
    </citation>
    <scope>NUCLEOTIDE SEQUENCE [LARGE SCALE GENOMIC DNA]</scope>
</reference>
<dbReference type="EMBL" id="CAUOFW020001602">
    <property type="protein sequence ID" value="CAK9146667.1"/>
    <property type="molecule type" value="Genomic_DNA"/>
</dbReference>
<evidence type="ECO:0000256" key="1">
    <source>
        <dbReference type="SAM" id="Coils"/>
    </source>
</evidence>
<keyword evidence="3" id="KW-1185">Reference proteome</keyword>
<protein>
    <submittedName>
        <fullName evidence="2">Uncharacterized protein</fullName>
    </submittedName>
</protein>
<sequence>MKRHDKMTTTLLEAEWKIEELKKNNNQLGKILFTFEDEVAKISKKVIDLGDEVTDLSGQFAQLSTALKSAEGVDTEIDLAKDVNPLATETLEATTKVVTKVAWDIGAMDSGKDREERTK</sequence>
<organism evidence="2 3">
    <name type="scientific">Ilex paraguariensis</name>
    <name type="common">yerba mate</name>
    <dbReference type="NCBI Taxonomy" id="185542"/>
    <lineage>
        <taxon>Eukaryota</taxon>
        <taxon>Viridiplantae</taxon>
        <taxon>Streptophyta</taxon>
        <taxon>Embryophyta</taxon>
        <taxon>Tracheophyta</taxon>
        <taxon>Spermatophyta</taxon>
        <taxon>Magnoliopsida</taxon>
        <taxon>eudicotyledons</taxon>
        <taxon>Gunneridae</taxon>
        <taxon>Pentapetalae</taxon>
        <taxon>asterids</taxon>
        <taxon>campanulids</taxon>
        <taxon>Aquifoliales</taxon>
        <taxon>Aquifoliaceae</taxon>
        <taxon>Ilex</taxon>
    </lineage>
</organism>
<name>A0ABC8RXC5_9AQUA</name>
<gene>
    <name evidence="2" type="ORF">ILEXP_LOCUS14522</name>
</gene>
<proteinExistence type="predicted"/>
<evidence type="ECO:0000313" key="3">
    <source>
        <dbReference type="Proteomes" id="UP001642360"/>
    </source>
</evidence>
<keyword evidence="1" id="KW-0175">Coiled coil</keyword>
<dbReference type="AlphaFoldDB" id="A0ABC8RXC5"/>
<accession>A0ABC8RXC5</accession>